<keyword evidence="6 7" id="KW-0472">Membrane</keyword>
<dbReference type="SUPFAM" id="SSF103473">
    <property type="entry name" value="MFS general substrate transporter"/>
    <property type="match status" value="1"/>
</dbReference>
<feature type="transmembrane region" description="Helical" evidence="7">
    <location>
        <begin position="438"/>
        <end position="459"/>
    </location>
</feature>
<feature type="transmembrane region" description="Helical" evidence="7">
    <location>
        <begin position="259"/>
        <end position="282"/>
    </location>
</feature>
<dbReference type="FunFam" id="1.20.1720.10:FF:000021">
    <property type="entry name" value="Drug resistance transporter, EmrB/QacA subfamily"/>
    <property type="match status" value="1"/>
</dbReference>
<keyword evidence="3" id="KW-1003">Cell membrane</keyword>
<dbReference type="KEGG" id="sjv:SJAV_01120"/>
<dbReference type="Gene3D" id="1.20.1250.20">
    <property type="entry name" value="MFS general substrate transporter like domains"/>
    <property type="match status" value="1"/>
</dbReference>
<dbReference type="GO" id="GO:0022857">
    <property type="term" value="F:transmembrane transporter activity"/>
    <property type="evidence" value="ECO:0007669"/>
    <property type="project" value="InterPro"/>
</dbReference>
<feature type="transmembrane region" description="Helical" evidence="7">
    <location>
        <begin position="398"/>
        <end position="418"/>
    </location>
</feature>
<feature type="transmembrane region" description="Helical" evidence="7">
    <location>
        <begin position="100"/>
        <end position="118"/>
    </location>
</feature>
<feature type="transmembrane region" description="Helical" evidence="7">
    <location>
        <begin position="41"/>
        <end position="60"/>
    </location>
</feature>
<feature type="transmembrane region" description="Helical" evidence="7">
    <location>
        <begin position="294"/>
        <end position="310"/>
    </location>
</feature>
<accession>A0AAT9GMW9</accession>
<reference evidence="9" key="1">
    <citation type="submission" date="2024-03" db="EMBL/GenBank/DDBJ databases">
        <title>Complete genome sequence of Sulfurisphaera javensis strain KD-1.</title>
        <authorList>
            <person name="Sakai H."/>
            <person name="Nur N."/>
            <person name="Suwanto A."/>
            <person name="Kurosawa N."/>
        </authorList>
    </citation>
    <scope>NUCLEOTIDE SEQUENCE</scope>
    <source>
        <strain evidence="9">KD-1</strain>
    </source>
</reference>
<dbReference type="CDD" id="cd17321">
    <property type="entry name" value="MFS_MMR_MDR_like"/>
    <property type="match status" value="1"/>
</dbReference>
<dbReference type="Pfam" id="PF07690">
    <property type="entry name" value="MFS_1"/>
    <property type="match status" value="1"/>
</dbReference>
<dbReference type="GO" id="GO:0005886">
    <property type="term" value="C:plasma membrane"/>
    <property type="evidence" value="ECO:0007669"/>
    <property type="project" value="UniProtKB-SubCell"/>
</dbReference>
<dbReference type="FunFam" id="1.20.1250.20:FF:000503">
    <property type="entry name" value="Drug resistance transporter, EmrB/QacA subfamily"/>
    <property type="match status" value="1"/>
</dbReference>
<dbReference type="RefSeq" id="WP_369610416.1">
    <property type="nucleotide sequence ID" value="NZ_AP031322.1"/>
</dbReference>
<feature type="transmembrane region" description="Helical" evidence="7">
    <location>
        <begin position="130"/>
        <end position="154"/>
    </location>
</feature>
<dbReference type="PROSITE" id="PS50850">
    <property type="entry name" value="MFS"/>
    <property type="match status" value="1"/>
</dbReference>
<dbReference type="GeneID" id="92353045"/>
<keyword evidence="4 7" id="KW-0812">Transmembrane</keyword>
<name>A0AAT9GMW9_9CREN</name>
<feature type="transmembrane region" description="Helical" evidence="7">
    <location>
        <begin position="160"/>
        <end position="180"/>
    </location>
</feature>
<feature type="domain" description="Major facilitator superfamily (MFS) profile" evidence="8">
    <location>
        <begin position="6"/>
        <end position="465"/>
    </location>
</feature>
<dbReference type="PANTHER" id="PTHR42718:SF9">
    <property type="entry name" value="MAJOR FACILITATOR SUPERFAMILY MULTIDRUG TRANSPORTER MFSC"/>
    <property type="match status" value="1"/>
</dbReference>
<evidence type="ECO:0000313" key="9">
    <source>
        <dbReference type="EMBL" id="BFH72168.1"/>
    </source>
</evidence>
<evidence type="ECO:0000256" key="1">
    <source>
        <dbReference type="ARBA" id="ARBA00004651"/>
    </source>
</evidence>
<dbReference type="InterPro" id="IPR011701">
    <property type="entry name" value="MFS"/>
</dbReference>
<feature type="transmembrane region" description="Helical" evidence="7">
    <location>
        <begin position="72"/>
        <end position="94"/>
    </location>
</feature>
<dbReference type="AlphaFoldDB" id="A0AAT9GMW9"/>
<feature type="transmembrane region" description="Helical" evidence="7">
    <location>
        <begin position="322"/>
        <end position="341"/>
    </location>
</feature>
<keyword evidence="5 7" id="KW-1133">Transmembrane helix</keyword>
<protein>
    <submittedName>
        <fullName evidence="9">MFS transporter</fullName>
    </submittedName>
</protein>
<evidence type="ECO:0000256" key="2">
    <source>
        <dbReference type="ARBA" id="ARBA00022448"/>
    </source>
</evidence>
<feature type="transmembrane region" description="Helical" evidence="7">
    <location>
        <begin position="221"/>
        <end position="238"/>
    </location>
</feature>
<proteinExistence type="predicted"/>
<organism evidence="9">
    <name type="scientific">Sulfurisphaera javensis</name>
    <dbReference type="NCBI Taxonomy" id="2049879"/>
    <lineage>
        <taxon>Archaea</taxon>
        <taxon>Thermoproteota</taxon>
        <taxon>Thermoprotei</taxon>
        <taxon>Sulfolobales</taxon>
        <taxon>Sulfolobaceae</taxon>
        <taxon>Sulfurisphaera</taxon>
    </lineage>
</organism>
<evidence type="ECO:0000256" key="3">
    <source>
        <dbReference type="ARBA" id="ARBA00022475"/>
    </source>
</evidence>
<dbReference type="InterPro" id="IPR020846">
    <property type="entry name" value="MFS_dom"/>
</dbReference>
<feature type="transmembrane region" description="Helical" evidence="7">
    <location>
        <begin position="192"/>
        <end position="215"/>
    </location>
</feature>
<dbReference type="EMBL" id="AP031322">
    <property type="protein sequence ID" value="BFH72168.1"/>
    <property type="molecule type" value="Genomic_DNA"/>
</dbReference>
<evidence type="ECO:0000256" key="4">
    <source>
        <dbReference type="ARBA" id="ARBA00022692"/>
    </source>
</evidence>
<comment type="subcellular location">
    <subcellularLocation>
        <location evidence="1">Cell membrane</location>
        <topology evidence="1">Multi-pass membrane protein</topology>
    </subcellularLocation>
</comment>
<evidence type="ECO:0000256" key="6">
    <source>
        <dbReference type="ARBA" id="ARBA00023136"/>
    </source>
</evidence>
<evidence type="ECO:0000256" key="7">
    <source>
        <dbReference type="SAM" id="Phobius"/>
    </source>
</evidence>
<keyword evidence="2" id="KW-0813">Transport</keyword>
<gene>
    <name evidence="9" type="ORF">SJAV_01120</name>
</gene>
<dbReference type="Gene3D" id="1.20.1720.10">
    <property type="entry name" value="Multidrug resistance protein D"/>
    <property type="match status" value="1"/>
</dbReference>
<sequence length="470" mass="50447">MNTKLVLLVLSLGTLMAAVDTTIVLLALPTITIDLNTNLLTSIWVLLAYLLVLAILTTQTGRIGDIFGRSKIYNLGFIIFTVASALAGASTNIYELEGFRVLQAIGGAMLTANSNAIIADVFPPQERGRAYGITSLGWNIGALLGIVLGGILTTFFGWRFIFYINVPIGIVAVIIGLKNIKDVNKVKSSLDISGAVILGISLTLISLSVMFIAANGYSMEYLIELIIGLLLIPVFIFNEMKVKMPMINVSVFKIRLLSFSLISSFLQGVGALALTFLLIMYLQGVRGLSPLDSSLLLTPSYIIASILAPIMGKRADRTSPSLVAGIGLIFIFISLLLYYFLLTPNMPLYDILWISAITGIGSAMFWPSNAAAIMYYAPKQYYGAVSGVSRTLGSIGTVLSYVMSISVSTLVIPRYVAFEILLGTNALDPKTGADFVNGLHFAFLISAVIIIIASVFSLASGISKTKTKTN</sequence>
<dbReference type="InterPro" id="IPR036259">
    <property type="entry name" value="MFS_trans_sf"/>
</dbReference>
<evidence type="ECO:0000259" key="8">
    <source>
        <dbReference type="PROSITE" id="PS50850"/>
    </source>
</evidence>
<dbReference type="PANTHER" id="PTHR42718">
    <property type="entry name" value="MAJOR FACILITATOR SUPERFAMILY MULTIDRUG TRANSPORTER MFSC"/>
    <property type="match status" value="1"/>
</dbReference>
<feature type="transmembrane region" description="Helical" evidence="7">
    <location>
        <begin position="353"/>
        <end position="377"/>
    </location>
</feature>
<evidence type="ECO:0000256" key="5">
    <source>
        <dbReference type="ARBA" id="ARBA00022989"/>
    </source>
</evidence>